<gene>
    <name evidence="2" type="ORF">ANCDUO_06505</name>
</gene>
<keyword evidence="3" id="KW-1185">Reference proteome</keyword>
<protein>
    <submittedName>
        <fullName evidence="2">Uncharacterized protein</fullName>
    </submittedName>
</protein>
<organism evidence="2 3">
    <name type="scientific">Ancylostoma duodenale</name>
    <dbReference type="NCBI Taxonomy" id="51022"/>
    <lineage>
        <taxon>Eukaryota</taxon>
        <taxon>Metazoa</taxon>
        <taxon>Ecdysozoa</taxon>
        <taxon>Nematoda</taxon>
        <taxon>Chromadorea</taxon>
        <taxon>Rhabditida</taxon>
        <taxon>Rhabditina</taxon>
        <taxon>Rhabditomorpha</taxon>
        <taxon>Strongyloidea</taxon>
        <taxon>Ancylostomatidae</taxon>
        <taxon>Ancylostomatinae</taxon>
        <taxon>Ancylostoma</taxon>
    </lineage>
</organism>
<dbReference type="EMBL" id="KN728821">
    <property type="protein sequence ID" value="KIH63196.1"/>
    <property type="molecule type" value="Genomic_DNA"/>
</dbReference>
<reference evidence="2 3" key="1">
    <citation type="submission" date="2013-12" db="EMBL/GenBank/DDBJ databases">
        <title>Draft genome of the parsitic nematode Ancylostoma duodenale.</title>
        <authorList>
            <person name="Mitreva M."/>
        </authorList>
    </citation>
    <scope>NUCLEOTIDE SEQUENCE [LARGE SCALE GENOMIC DNA]</scope>
    <source>
        <strain evidence="2 3">Zhejiang</strain>
    </source>
</reference>
<feature type="region of interest" description="Disordered" evidence="1">
    <location>
        <begin position="1"/>
        <end position="20"/>
    </location>
</feature>
<evidence type="ECO:0000256" key="1">
    <source>
        <dbReference type="SAM" id="MobiDB-lite"/>
    </source>
</evidence>
<accession>A0A0C2H1B1</accession>
<sequence>MAPSVQWASREYPRRSYGDPDSYKTELLFNIAVAWRANKTRIEKATMVYKNQFDKSCPIRNKVSIGDLVLIRKKLGIRNLMTHGKAHIAL</sequence>
<dbReference type="Proteomes" id="UP000054047">
    <property type="component" value="Unassembled WGS sequence"/>
</dbReference>
<proteinExistence type="predicted"/>
<feature type="compositionally biased region" description="Basic and acidic residues" evidence="1">
    <location>
        <begin position="11"/>
        <end position="20"/>
    </location>
</feature>
<dbReference type="AlphaFoldDB" id="A0A0C2H1B1"/>
<name>A0A0C2H1B1_9BILA</name>
<evidence type="ECO:0000313" key="3">
    <source>
        <dbReference type="Proteomes" id="UP000054047"/>
    </source>
</evidence>
<evidence type="ECO:0000313" key="2">
    <source>
        <dbReference type="EMBL" id="KIH63196.1"/>
    </source>
</evidence>